<dbReference type="Pfam" id="PF00455">
    <property type="entry name" value="DeoRC"/>
    <property type="match status" value="1"/>
</dbReference>
<dbReference type="Gene3D" id="1.10.10.10">
    <property type="entry name" value="Winged helix-like DNA-binding domain superfamily/Winged helix DNA-binding domain"/>
    <property type="match status" value="1"/>
</dbReference>
<dbReference type="Gene3D" id="3.40.50.1360">
    <property type="match status" value="1"/>
</dbReference>
<evidence type="ECO:0000313" key="6">
    <source>
        <dbReference type="EMBL" id="SEG74795.1"/>
    </source>
</evidence>
<keyword evidence="7" id="KW-1185">Reference proteome</keyword>
<organism evidence="6 7">
    <name type="scientific">Bosea lathyri</name>
    <dbReference type="NCBI Taxonomy" id="1036778"/>
    <lineage>
        <taxon>Bacteria</taxon>
        <taxon>Pseudomonadati</taxon>
        <taxon>Pseudomonadota</taxon>
        <taxon>Alphaproteobacteria</taxon>
        <taxon>Hyphomicrobiales</taxon>
        <taxon>Boseaceae</taxon>
        <taxon>Bosea</taxon>
    </lineage>
</organism>
<evidence type="ECO:0000256" key="4">
    <source>
        <dbReference type="ARBA" id="ARBA00023163"/>
    </source>
</evidence>
<protein>
    <submittedName>
        <fullName evidence="6">Transcriptional regulator, DeoR family</fullName>
    </submittedName>
</protein>
<dbReference type="InterPro" id="IPR001034">
    <property type="entry name" value="DeoR_HTH"/>
</dbReference>
<feature type="domain" description="HTH deoR-type" evidence="5">
    <location>
        <begin position="6"/>
        <end position="61"/>
    </location>
</feature>
<dbReference type="PANTHER" id="PTHR30363:SF4">
    <property type="entry name" value="GLYCEROL-3-PHOSPHATE REGULON REPRESSOR"/>
    <property type="match status" value="1"/>
</dbReference>
<gene>
    <name evidence="6" type="ORF">SAMN04488115_111137</name>
</gene>
<dbReference type="EMBL" id="FNUY01000011">
    <property type="protein sequence ID" value="SEG74795.1"/>
    <property type="molecule type" value="Genomic_DNA"/>
</dbReference>
<dbReference type="OrthoDB" id="9814815at2"/>
<dbReference type="SMART" id="SM00420">
    <property type="entry name" value="HTH_DEOR"/>
    <property type="match status" value="1"/>
</dbReference>
<keyword evidence="1" id="KW-0678">Repressor</keyword>
<dbReference type="PROSITE" id="PS51000">
    <property type="entry name" value="HTH_DEOR_2"/>
    <property type="match status" value="1"/>
</dbReference>
<sequence>MPRPIAVQRHRDIMSLIEGTRAVSVEALAQRFDVSHETIRRDLKVLAGQGRVEIVHGGALIPDAVEPPYSERQRANAAGKARIATLGAGLIADGMVVLLDSGTTTHALAGAIAASGRKGLTICTTSLANAQVLVRAGHRVTLFGGTVDRDDEATTGIDVIEALARYSVDCAFVGVGGIGLDGVITDFTRVAALQRGAMLAAARQGYVVADHGKLGRVCPAIIPPPARFGWITDAAVEQPVVDSLAAAGVNAIHAR</sequence>
<dbReference type="InterPro" id="IPR037171">
    <property type="entry name" value="NagB/RpiA_transferase-like"/>
</dbReference>
<proteinExistence type="predicted"/>
<evidence type="ECO:0000259" key="5">
    <source>
        <dbReference type="PROSITE" id="PS51000"/>
    </source>
</evidence>
<dbReference type="InterPro" id="IPR036388">
    <property type="entry name" value="WH-like_DNA-bd_sf"/>
</dbReference>
<dbReference type="SMART" id="SM01134">
    <property type="entry name" value="DeoRC"/>
    <property type="match status" value="1"/>
</dbReference>
<dbReference type="PANTHER" id="PTHR30363">
    <property type="entry name" value="HTH-TYPE TRANSCRIPTIONAL REGULATOR SRLR-RELATED"/>
    <property type="match status" value="1"/>
</dbReference>
<dbReference type="Pfam" id="PF08220">
    <property type="entry name" value="HTH_DeoR"/>
    <property type="match status" value="1"/>
</dbReference>
<dbReference type="Proteomes" id="UP000236743">
    <property type="component" value="Unassembled WGS sequence"/>
</dbReference>
<evidence type="ECO:0000256" key="2">
    <source>
        <dbReference type="ARBA" id="ARBA00023015"/>
    </source>
</evidence>
<keyword evidence="4" id="KW-0804">Transcription</keyword>
<accession>A0A1H6CQB0</accession>
<dbReference type="SUPFAM" id="SSF46785">
    <property type="entry name" value="Winged helix' DNA-binding domain"/>
    <property type="match status" value="1"/>
</dbReference>
<name>A0A1H6CQB0_9HYPH</name>
<dbReference type="GO" id="GO:0003677">
    <property type="term" value="F:DNA binding"/>
    <property type="evidence" value="ECO:0007669"/>
    <property type="project" value="UniProtKB-KW"/>
</dbReference>
<dbReference type="InterPro" id="IPR036390">
    <property type="entry name" value="WH_DNA-bd_sf"/>
</dbReference>
<dbReference type="RefSeq" id="WP_103874831.1">
    <property type="nucleotide sequence ID" value="NZ_FNUY01000011.1"/>
</dbReference>
<dbReference type="InterPro" id="IPR050313">
    <property type="entry name" value="Carb_Metab_HTH_regulators"/>
</dbReference>
<reference evidence="6 7" key="1">
    <citation type="submission" date="2016-10" db="EMBL/GenBank/DDBJ databases">
        <authorList>
            <person name="de Groot N.N."/>
        </authorList>
    </citation>
    <scope>NUCLEOTIDE SEQUENCE [LARGE SCALE GENOMIC DNA]</scope>
    <source>
        <strain evidence="6 7">DSM 26656</strain>
    </source>
</reference>
<keyword evidence="3" id="KW-0238">DNA-binding</keyword>
<dbReference type="PROSITE" id="PS00894">
    <property type="entry name" value="HTH_DEOR_1"/>
    <property type="match status" value="1"/>
</dbReference>
<dbReference type="SUPFAM" id="SSF100950">
    <property type="entry name" value="NagB/RpiA/CoA transferase-like"/>
    <property type="match status" value="1"/>
</dbReference>
<dbReference type="InterPro" id="IPR018356">
    <property type="entry name" value="Tscrpt_reg_HTH_DeoR_CS"/>
</dbReference>
<dbReference type="PRINTS" id="PR00037">
    <property type="entry name" value="HTHLACR"/>
</dbReference>
<evidence type="ECO:0000256" key="1">
    <source>
        <dbReference type="ARBA" id="ARBA00022491"/>
    </source>
</evidence>
<evidence type="ECO:0000256" key="3">
    <source>
        <dbReference type="ARBA" id="ARBA00023125"/>
    </source>
</evidence>
<dbReference type="InterPro" id="IPR014036">
    <property type="entry name" value="DeoR-like_C"/>
</dbReference>
<dbReference type="AlphaFoldDB" id="A0A1H6CQB0"/>
<keyword evidence="2" id="KW-0805">Transcription regulation</keyword>
<dbReference type="GO" id="GO:0003700">
    <property type="term" value="F:DNA-binding transcription factor activity"/>
    <property type="evidence" value="ECO:0007669"/>
    <property type="project" value="InterPro"/>
</dbReference>
<evidence type="ECO:0000313" key="7">
    <source>
        <dbReference type="Proteomes" id="UP000236743"/>
    </source>
</evidence>